<comment type="similarity">
    <text evidence="2 8">Belongs to the pantothenate synthetase family.</text>
</comment>
<dbReference type="GO" id="GO:0004592">
    <property type="term" value="F:pantoate-beta-alanine ligase activity"/>
    <property type="evidence" value="ECO:0007669"/>
    <property type="project" value="UniProtKB-EC"/>
</dbReference>
<keyword evidence="8" id="KW-0963">Cytoplasm</keyword>
<dbReference type="CDD" id="cd00560">
    <property type="entry name" value="PanC"/>
    <property type="match status" value="1"/>
</dbReference>
<feature type="active site" description="Proton donor" evidence="8">
    <location>
        <position position="45"/>
    </location>
</feature>
<proteinExistence type="inferred from homology"/>
<evidence type="ECO:0000256" key="5">
    <source>
        <dbReference type="ARBA" id="ARBA00022741"/>
    </source>
</evidence>
<protein>
    <recommendedName>
        <fullName evidence="8">Pantothenate synthetase</fullName>
        <shortName evidence="8">PS</shortName>
        <ecNumber evidence="8">6.3.2.1</ecNumber>
    </recommendedName>
    <alternativeName>
        <fullName evidence="8">Pantoate--beta-alanine ligase</fullName>
    </alternativeName>
    <alternativeName>
        <fullName evidence="8">Pantoate-activating enzyme</fullName>
    </alternativeName>
</protein>
<gene>
    <name evidence="8" type="primary">panC</name>
    <name evidence="9" type="ORF">HND93_33035</name>
</gene>
<comment type="caution">
    <text evidence="8">Lacks conserved residue(s) required for the propagation of feature annotation.</text>
</comment>
<dbReference type="InterPro" id="IPR042176">
    <property type="entry name" value="Pantoate_ligase_C"/>
</dbReference>
<dbReference type="PANTHER" id="PTHR21299:SF1">
    <property type="entry name" value="PANTOATE--BETA-ALANINE LIGASE"/>
    <property type="match status" value="1"/>
</dbReference>
<keyword evidence="3 8" id="KW-0436">Ligase</keyword>
<keyword evidence="5 8" id="KW-0547">Nucleotide-binding</keyword>
<feature type="binding site" evidence="8">
    <location>
        <begin position="155"/>
        <end position="158"/>
    </location>
    <ligand>
        <name>ATP</name>
        <dbReference type="ChEBI" id="CHEBI:30616"/>
    </ligand>
</feature>
<dbReference type="HAMAP" id="MF_00158">
    <property type="entry name" value="PanC"/>
    <property type="match status" value="1"/>
</dbReference>
<evidence type="ECO:0000256" key="7">
    <source>
        <dbReference type="ARBA" id="ARBA00048258"/>
    </source>
</evidence>
<comment type="pathway">
    <text evidence="1 8">Cofactor biosynthesis; (R)-pantothenate biosynthesis; (R)-pantothenate from (R)-pantoate and beta-alanine: step 1/1.</text>
</comment>
<comment type="caution">
    <text evidence="9">The sequence shown here is derived from an EMBL/GenBank/DDBJ whole genome shotgun (WGS) entry which is preliminary data.</text>
</comment>
<dbReference type="SUPFAM" id="SSF52374">
    <property type="entry name" value="Nucleotidylyl transferase"/>
    <property type="match status" value="1"/>
</dbReference>
<evidence type="ECO:0000256" key="3">
    <source>
        <dbReference type="ARBA" id="ARBA00022598"/>
    </source>
</evidence>
<evidence type="ECO:0000256" key="1">
    <source>
        <dbReference type="ARBA" id="ARBA00004990"/>
    </source>
</evidence>
<comment type="miscellaneous">
    <text evidence="8">The reaction proceeds by a bi uni uni bi ping pong mechanism.</text>
</comment>
<keyword evidence="6 8" id="KW-0067">ATP-binding</keyword>
<feature type="binding site" evidence="8">
    <location>
        <position position="69"/>
    </location>
    <ligand>
        <name>beta-alanine</name>
        <dbReference type="ChEBI" id="CHEBI:57966"/>
    </ligand>
</feature>
<organism evidence="9 10">
    <name type="scientific">Azospirillum oleiclasticum</name>
    <dbReference type="NCBI Taxonomy" id="2735135"/>
    <lineage>
        <taxon>Bacteria</taxon>
        <taxon>Pseudomonadati</taxon>
        <taxon>Pseudomonadota</taxon>
        <taxon>Alphaproteobacteria</taxon>
        <taxon>Rhodospirillales</taxon>
        <taxon>Azospirillaceae</taxon>
        <taxon>Azospirillum</taxon>
    </lineage>
</organism>
<dbReference type="Gene3D" id="3.30.1300.10">
    <property type="entry name" value="Pantoate-beta-alanine ligase, C-terminal domain"/>
    <property type="match status" value="1"/>
</dbReference>
<dbReference type="Proteomes" id="UP000584642">
    <property type="component" value="Unassembled WGS sequence"/>
</dbReference>
<sequence>MAPDTTAPLPVVRTVADLRERVRAWHAAGETVALVATLGALHAGHMALVTRARELADHVLSSVFVNPTQFAPHEDFAKYPRDEAGDAAKLAAAGCELLYAPTLDVMYPQGFATAIGVGGPSEGLCSVTRPHFFGGVALVVAKLFLQTQADVTVFGEKDYQQLQVVRRMARDLDIPIHIEGLPTVREEDGLAMSSRNQYLTAEERARAPELYRAMTEAAAAIAAGAPSAAELERVRARIAAAGFGTIDYVELRDAETLVPVERADRPARLLAAAWMGKARLIDNVPVVG</sequence>
<comment type="subunit">
    <text evidence="8">Homodimer.</text>
</comment>
<name>A0ABX2TJN3_9PROT</name>
<comment type="function">
    <text evidence="8">Catalyzes the condensation of pantoate with beta-alanine in an ATP-dependent reaction via a pantoyl-adenylate intermediate.</text>
</comment>
<dbReference type="InterPro" id="IPR014729">
    <property type="entry name" value="Rossmann-like_a/b/a_fold"/>
</dbReference>
<evidence type="ECO:0000313" key="9">
    <source>
        <dbReference type="EMBL" id="NYZ24555.1"/>
    </source>
</evidence>
<dbReference type="RefSeq" id="WP_180286330.1">
    <property type="nucleotide sequence ID" value="NZ_JABFDB010000041.1"/>
</dbReference>
<reference evidence="9 10" key="1">
    <citation type="submission" date="2020-05" db="EMBL/GenBank/DDBJ databases">
        <title>Azospirillum oleiclasticum sp. nov, a nitrogen-fixing and heavy crude oil-emulsifying bacterium isolated from the crude oil of Yumen Oilfield.</title>
        <authorList>
            <person name="Wu D."/>
            <person name="Cai M."/>
            <person name="Zhang X."/>
        </authorList>
    </citation>
    <scope>NUCLEOTIDE SEQUENCE [LARGE SCALE GENOMIC DNA]</scope>
    <source>
        <strain evidence="9 10">ROY-1-1-2</strain>
    </source>
</reference>
<feature type="binding site" evidence="8">
    <location>
        <position position="184"/>
    </location>
    <ligand>
        <name>ATP</name>
        <dbReference type="ChEBI" id="CHEBI:30616"/>
    </ligand>
</feature>
<dbReference type="Gene3D" id="3.40.50.620">
    <property type="entry name" value="HUPs"/>
    <property type="match status" value="1"/>
</dbReference>
<dbReference type="PANTHER" id="PTHR21299">
    <property type="entry name" value="CYTIDYLATE KINASE/PANTOATE-BETA-ALANINE LIGASE"/>
    <property type="match status" value="1"/>
</dbReference>
<dbReference type="EMBL" id="JABFDB010000041">
    <property type="protein sequence ID" value="NYZ24555.1"/>
    <property type="molecule type" value="Genomic_DNA"/>
</dbReference>
<feature type="binding site" evidence="8">
    <location>
        <position position="161"/>
    </location>
    <ligand>
        <name>(R)-pantoate</name>
        <dbReference type="ChEBI" id="CHEBI:15980"/>
    </ligand>
</feature>
<evidence type="ECO:0000256" key="2">
    <source>
        <dbReference type="ARBA" id="ARBA00009256"/>
    </source>
</evidence>
<comment type="subcellular location">
    <subcellularLocation>
        <location evidence="8">Cytoplasm</location>
    </subcellularLocation>
</comment>
<evidence type="ECO:0000256" key="4">
    <source>
        <dbReference type="ARBA" id="ARBA00022655"/>
    </source>
</evidence>
<evidence type="ECO:0000256" key="8">
    <source>
        <dbReference type="HAMAP-Rule" id="MF_00158"/>
    </source>
</evidence>
<evidence type="ECO:0000313" key="10">
    <source>
        <dbReference type="Proteomes" id="UP000584642"/>
    </source>
</evidence>
<dbReference type="EC" id="6.3.2.1" evidence="8"/>
<accession>A0ABX2TJN3</accession>
<keyword evidence="4 8" id="KW-0566">Pantothenate biosynthesis</keyword>
<dbReference type="Pfam" id="PF02569">
    <property type="entry name" value="Pantoate_ligase"/>
    <property type="match status" value="1"/>
</dbReference>
<feature type="binding site" evidence="8">
    <location>
        <position position="69"/>
    </location>
    <ligand>
        <name>(R)-pantoate</name>
        <dbReference type="ChEBI" id="CHEBI:15980"/>
    </ligand>
</feature>
<dbReference type="NCBIfam" id="TIGR00018">
    <property type="entry name" value="panC"/>
    <property type="match status" value="1"/>
</dbReference>
<keyword evidence="10" id="KW-1185">Reference proteome</keyword>
<dbReference type="InterPro" id="IPR003721">
    <property type="entry name" value="Pantoate_ligase"/>
</dbReference>
<evidence type="ECO:0000256" key="6">
    <source>
        <dbReference type="ARBA" id="ARBA00022840"/>
    </source>
</evidence>
<feature type="binding site" evidence="8">
    <location>
        <begin position="192"/>
        <end position="195"/>
    </location>
    <ligand>
        <name>ATP</name>
        <dbReference type="ChEBI" id="CHEBI:30616"/>
    </ligand>
</feature>
<comment type="catalytic activity">
    <reaction evidence="7 8">
        <text>(R)-pantoate + beta-alanine + ATP = (R)-pantothenate + AMP + diphosphate + H(+)</text>
        <dbReference type="Rhea" id="RHEA:10912"/>
        <dbReference type="ChEBI" id="CHEBI:15378"/>
        <dbReference type="ChEBI" id="CHEBI:15980"/>
        <dbReference type="ChEBI" id="CHEBI:29032"/>
        <dbReference type="ChEBI" id="CHEBI:30616"/>
        <dbReference type="ChEBI" id="CHEBI:33019"/>
        <dbReference type="ChEBI" id="CHEBI:57966"/>
        <dbReference type="ChEBI" id="CHEBI:456215"/>
        <dbReference type="EC" id="6.3.2.1"/>
    </reaction>
</comment>